<evidence type="ECO:0000313" key="2">
    <source>
        <dbReference type="EMBL" id="KIO19155.1"/>
    </source>
</evidence>
<sequence>METENVDDAEELVLLEEVSERTGARINAWWRCKSCKTKKWKERAPKTIFKHAINCGFPEDLCARLRSGFENAKLVEQTNETPESGPQPQLKSILKKKETPPLTGVGEWKEPEPEPEDLERLELASKLKRPVIQVDPVFHIPGKSGWTLRADSTARRRHIRILSDILYVSIHRRDWQRAKRAWGLLLRTPEVEWTDIWRVGILLLHTDVDIDKRQASEGRVVFPRAHFLNLANQNSQRETILQELVIELILAKDFKQAEGQLFMYMAEYPFYDNATLRGLSGLLYLYNAQPRPSTPPETRPEGGDHSSSSNSSDEDQLDESESKESDSFNEKSSRPNKCDTTETPNSPEPPEPLDFRLFEPNRLRAARHHFRAALRIDERNTLAYGFLVLLGDEMVQSALPQSRSSSLRFSDSDSDEESSPPPPVLPISAFRSPSISSDLDEVTHHPKKTGPKERVDRERLRASSTIKQREVEAGSSTASQVGTGRYVSSASSSDHLRDLTHDHTSDRLDSPNACPTSPLTPKASDQISPKSPDVPTSNNPQSSAQPPNHDSGRRLSLSRDGIPEQSSSRNTSEMSMRASRFVRFLEPSSGDDKDSGRRKKKARR</sequence>
<feature type="compositionally biased region" description="Polar residues" evidence="1">
    <location>
        <begin position="513"/>
        <end position="548"/>
    </location>
</feature>
<feature type="region of interest" description="Disordered" evidence="1">
    <location>
        <begin position="76"/>
        <end position="113"/>
    </location>
</feature>
<evidence type="ECO:0000313" key="3">
    <source>
        <dbReference type="Proteomes" id="UP000054248"/>
    </source>
</evidence>
<organism evidence="2 3">
    <name type="scientific">Tulasnella calospora MUT 4182</name>
    <dbReference type="NCBI Taxonomy" id="1051891"/>
    <lineage>
        <taxon>Eukaryota</taxon>
        <taxon>Fungi</taxon>
        <taxon>Dikarya</taxon>
        <taxon>Basidiomycota</taxon>
        <taxon>Agaricomycotina</taxon>
        <taxon>Agaricomycetes</taxon>
        <taxon>Cantharellales</taxon>
        <taxon>Tulasnellaceae</taxon>
        <taxon>Tulasnella</taxon>
    </lineage>
</organism>
<dbReference type="Pfam" id="PF04090">
    <property type="entry name" value="Rrn11"/>
    <property type="match status" value="1"/>
</dbReference>
<dbReference type="HOGENOM" id="CLU_452126_0_0_1"/>
<keyword evidence="3" id="KW-1185">Reference proteome</keyword>
<dbReference type="GO" id="GO:0001164">
    <property type="term" value="F:RNA polymerase I core promoter sequence-specific DNA binding"/>
    <property type="evidence" value="ECO:0007669"/>
    <property type="project" value="InterPro"/>
</dbReference>
<dbReference type="Proteomes" id="UP000054248">
    <property type="component" value="Unassembled WGS sequence"/>
</dbReference>
<feature type="compositionally biased region" description="Basic and acidic residues" evidence="1">
    <location>
        <begin position="320"/>
        <end position="340"/>
    </location>
</feature>
<dbReference type="InterPro" id="IPR007224">
    <property type="entry name" value="TIF_Rrn11"/>
</dbReference>
<gene>
    <name evidence="2" type="ORF">M407DRAFT_223588</name>
</gene>
<proteinExistence type="predicted"/>
<dbReference type="AlphaFoldDB" id="A0A0C3PVZ4"/>
<reference evidence="3" key="2">
    <citation type="submission" date="2015-01" db="EMBL/GenBank/DDBJ databases">
        <title>Evolutionary Origins and Diversification of the Mycorrhizal Mutualists.</title>
        <authorList>
            <consortium name="DOE Joint Genome Institute"/>
            <consortium name="Mycorrhizal Genomics Consortium"/>
            <person name="Kohler A."/>
            <person name="Kuo A."/>
            <person name="Nagy L.G."/>
            <person name="Floudas D."/>
            <person name="Copeland A."/>
            <person name="Barry K.W."/>
            <person name="Cichocki N."/>
            <person name="Veneault-Fourrey C."/>
            <person name="LaButti K."/>
            <person name="Lindquist E.A."/>
            <person name="Lipzen A."/>
            <person name="Lundell T."/>
            <person name="Morin E."/>
            <person name="Murat C."/>
            <person name="Riley R."/>
            <person name="Ohm R."/>
            <person name="Sun H."/>
            <person name="Tunlid A."/>
            <person name="Henrissat B."/>
            <person name="Grigoriev I.V."/>
            <person name="Hibbett D.S."/>
            <person name="Martin F."/>
        </authorList>
    </citation>
    <scope>NUCLEOTIDE SEQUENCE [LARGE SCALE GENOMIC DNA]</scope>
    <source>
        <strain evidence="3">MUT 4182</strain>
    </source>
</reference>
<accession>A0A0C3PVZ4</accession>
<feature type="compositionally biased region" description="Basic and acidic residues" evidence="1">
    <location>
        <begin position="450"/>
        <end position="472"/>
    </location>
</feature>
<dbReference type="OrthoDB" id="2159786at2759"/>
<feature type="region of interest" description="Disordered" evidence="1">
    <location>
        <begin position="403"/>
        <end position="604"/>
    </location>
</feature>
<name>A0A0C3PVZ4_9AGAM</name>
<protein>
    <submittedName>
        <fullName evidence="2">Uncharacterized protein</fullName>
    </submittedName>
</protein>
<dbReference type="GO" id="GO:0001181">
    <property type="term" value="F:RNA polymerase I general transcription initiation factor activity"/>
    <property type="evidence" value="ECO:0007669"/>
    <property type="project" value="InterPro"/>
</dbReference>
<dbReference type="EMBL" id="KN823238">
    <property type="protein sequence ID" value="KIO19155.1"/>
    <property type="molecule type" value="Genomic_DNA"/>
</dbReference>
<feature type="compositionally biased region" description="Polar residues" evidence="1">
    <location>
        <begin position="474"/>
        <end position="493"/>
    </location>
</feature>
<evidence type="ECO:0000256" key="1">
    <source>
        <dbReference type="SAM" id="MobiDB-lite"/>
    </source>
</evidence>
<feature type="compositionally biased region" description="Basic and acidic residues" evidence="1">
    <location>
        <begin position="494"/>
        <end position="509"/>
    </location>
</feature>
<dbReference type="STRING" id="1051891.A0A0C3PVZ4"/>
<feature type="region of interest" description="Disordered" evidence="1">
    <location>
        <begin position="290"/>
        <end position="355"/>
    </location>
</feature>
<feature type="compositionally biased region" description="Polar residues" evidence="1">
    <location>
        <begin position="564"/>
        <end position="574"/>
    </location>
</feature>
<feature type="compositionally biased region" description="Polar residues" evidence="1">
    <location>
        <begin position="76"/>
        <end position="90"/>
    </location>
</feature>
<reference evidence="2 3" key="1">
    <citation type="submission" date="2014-04" db="EMBL/GenBank/DDBJ databases">
        <authorList>
            <consortium name="DOE Joint Genome Institute"/>
            <person name="Kuo A."/>
            <person name="Girlanda M."/>
            <person name="Perotto S."/>
            <person name="Kohler A."/>
            <person name="Nagy L.G."/>
            <person name="Floudas D."/>
            <person name="Copeland A."/>
            <person name="Barry K.W."/>
            <person name="Cichocki N."/>
            <person name="Veneault-Fourrey C."/>
            <person name="LaButti K."/>
            <person name="Lindquist E.A."/>
            <person name="Lipzen A."/>
            <person name="Lundell T."/>
            <person name="Morin E."/>
            <person name="Murat C."/>
            <person name="Sun H."/>
            <person name="Tunlid A."/>
            <person name="Henrissat B."/>
            <person name="Grigoriev I.V."/>
            <person name="Hibbett D.S."/>
            <person name="Martin F."/>
            <person name="Nordberg H.P."/>
            <person name="Cantor M.N."/>
            <person name="Hua S.X."/>
        </authorList>
    </citation>
    <scope>NUCLEOTIDE SEQUENCE [LARGE SCALE GENOMIC DNA]</scope>
    <source>
        <strain evidence="2 3">MUT 4182</strain>
    </source>
</reference>